<gene>
    <name evidence="1" type="ORF">METZ01_LOCUS342554</name>
</gene>
<sequence>MKYMLLTLLFISSAVVLAQRDAPVWESHLTKISVYHNSRTSSTVELDYKKEGGHYVHNVHQLYLLVYLKKDEGEIMKLAANKKHLNKKLLLDVLIEKKLVKVLETKATKVQPHNVDNQHDRRNHVYSFEFALKHKTLFETIRTLANFDPDNVVVYGTKKDLHRYEDKFKLLAYVPVNTSPYATKIPMSLRKMYDFTNNMNPQGHYFRQLPYVLYLKKAKEDFLLYIN</sequence>
<name>A0A382QXQ5_9ZZZZ</name>
<protein>
    <submittedName>
        <fullName evidence="1">Uncharacterized protein</fullName>
    </submittedName>
</protein>
<reference evidence="1" key="1">
    <citation type="submission" date="2018-05" db="EMBL/GenBank/DDBJ databases">
        <authorList>
            <person name="Lanie J.A."/>
            <person name="Ng W.-L."/>
            <person name="Kazmierczak K.M."/>
            <person name="Andrzejewski T.M."/>
            <person name="Davidsen T.M."/>
            <person name="Wayne K.J."/>
            <person name="Tettelin H."/>
            <person name="Glass J.I."/>
            <person name="Rusch D."/>
            <person name="Podicherti R."/>
            <person name="Tsui H.-C.T."/>
            <person name="Winkler M.E."/>
        </authorList>
    </citation>
    <scope>NUCLEOTIDE SEQUENCE</scope>
</reference>
<evidence type="ECO:0000313" key="1">
    <source>
        <dbReference type="EMBL" id="SVC89700.1"/>
    </source>
</evidence>
<dbReference type="EMBL" id="UINC01117340">
    <property type="protein sequence ID" value="SVC89700.1"/>
    <property type="molecule type" value="Genomic_DNA"/>
</dbReference>
<organism evidence="1">
    <name type="scientific">marine metagenome</name>
    <dbReference type="NCBI Taxonomy" id="408172"/>
    <lineage>
        <taxon>unclassified sequences</taxon>
        <taxon>metagenomes</taxon>
        <taxon>ecological metagenomes</taxon>
    </lineage>
</organism>
<proteinExistence type="predicted"/>
<accession>A0A382QXQ5</accession>
<dbReference type="AlphaFoldDB" id="A0A382QXQ5"/>